<feature type="transmembrane region" description="Helical" evidence="2">
    <location>
        <begin position="85"/>
        <end position="105"/>
    </location>
</feature>
<organism evidence="3 4">
    <name type="scientific">Sulfurifustis variabilis</name>
    <dbReference type="NCBI Taxonomy" id="1675686"/>
    <lineage>
        <taxon>Bacteria</taxon>
        <taxon>Pseudomonadati</taxon>
        <taxon>Pseudomonadota</taxon>
        <taxon>Gammaproteobacteria</taxon>
        <taxon>Acidiferrobacterales</taxon>
        <taxon>Acidiferrobacteraceae</taxon>
        <taxon>Sulfurifustis</taxon>
    </lineage>
</organism>
<name>A0A1B4V8B5_9GAMM</name>
<dbReference type="EMBL" id="AP014936">
    <property type="protein sequence ID" value="BAU48862.1"/>
    <property type="molecule type" value="Genomic_DNA"/>
</dbReference>
<dbReference type="AlphaFoldDB" id="A0A1B4V8B5"/>
<keyword evidence="2" id="KW-0472">Membrane</keyword>
<evidence type="ECO:0000313" key="4">
    <source>
        <dbReference type="Proteomes" id="UP000218899"/>
    </source>
</evidence>
<dbReference type="KEGG" id="sva:SVA_2312"/>
<proteinExistence type="predicted"/>
<feature type="region of interest" description="Disordered" evidence="1">
    <location>
        <begin position="6"/>
        <end position="31"/>
    </location>
</feature>
<dbReference type="Proteomes" id="UP000218899">
    <property type="component" value="Chromosome"/>
</dbReference>
<evidence type="ECO:0000256" key="1">
    <source>
        <dbReference type="SAM" id="MobiDB-lite"/>
    </source>
</evidence>
<gene>
    <name evidence="3" type="ORF">SVA_2312</name>
</gene>
<keyword evidence="4" id="KW-1185">Reference proteome</keyword>
<protein>
    <submittedName>
        <fullName evidence="3">Uncharacterized protein</fullName>
    </submittedName>
</protein>
<sequence>MARILLSLDSDKNGLTPRATRPRRGNPGDIGCDRTVRVGRSCGRARGGAACSGGAAGRRVNEAGAWHADCWHRVENHGGAEMRIILLWLLGVPLSVIVLLMLFGIL</sequence>
<keyword evidence="2" id="KW-1133">Transmembrane helix</keyword>
<accession>A0A1B4V8B5</accession>
<evidence type="ECO:0000256" key="2">
    <source>
        <dbReference type="SAM" id="Phobius"/>
    </source>
</evidence>
<evidence type="ECO:0000313" key="3">
    <source>
        <dbReference type="EMBL" id="BAU48862.1"/>
    </source>
</evidence>
<keyword evidence="2" id="KW-0812">Transmembrane</keyword>
<reference evidence="3 4" key="1">
    <citation type="submission" date="2015-08" db="EMBL/GenBank/DDBJ databases">
        <title>Complete genome sequence of Sulfurifustis variabilis.</title>
        <authorList>
            <person name="Miura A."/>
            <person name="Kojima H."/>
            <person name="Fukui M."/>
        </authorList>
    </citation>
    <scope>NUCLEOTIDE SEQUENCE [LARGE SCALE GENOMIC DNA]</scope>
    <source>
        <strain evidence="4">skN76</strain>
    </source>
</reference>